<dbReference type="RefSeq" id="YP_007112518.1">
    <property type="nucleotide sequence ID" value="NC_019722.1"/>
</dbReference>
<proteinExistence type="predicted"/>
<evidence type="ECO:0000313" key="2">
    <source>
        <dbReference type="Proteomes" id="UP000009370"/>
    </source>
</evidence>
<name>K7R6R8_9CAUD</name>
<gene>
    <name evidence="1" type="ORF">MAR_43</name>
</gene>
<sequence>MDTSCGTQRRVCSPALFWSCLFCTSRAIFFVSDNSSDRTARHPLAVPIDISSGVRRITSTIDSILSRRSLTASATATSRYFITLKPLPCVRSHVLMILYIHTVNTN</sequence>
<protein>
    <submittedName>
        <fullName evidence="1">Uncharacterized protein</fullName>
    </submittedName>
</protein>
<dbReference type="Proteomes" id="UP000009370">
    <property type="component" value="Segment"/>
</dbReference>
<dbReference type="KEGG" id="vg:14182478"/>
<accession>K7R6R8</accession>
<dbReference type="GeneID" id="14182478"/>
<dbReference type="EMBL" id="JX556417">
    <property type="protein sequence ID" value="AFV81381.1"/>
    <property type="molecule type" value="Genomic_DNA"/>
</dbReference>
<evidence type="ECO:0000313" key="1">
    <source>
        <dbReference type="EMBL" id="AFV81381.1"/>
    </source>
</evidence>
<reference evidence="1" key="1">
    <citation type="journal article" date="2012" name="J. Virol.">
        <title>Complete Genome Sequence of Vibrio parahaemolyticus Bacteriophage vB_VpaM_MAR.</title>
        <authorList>
            <person name="Alanis Villa A."/>
            <person name="Kropinski A.M."/>
            <person name="Abbasifar R."/>
            <person name="Griffiths M.W."/>
        </authorList>
    </citation>
    <scope>NUCLEOTIDE SEQUENCE [LARGE SCALE GENOMIC DNA]</scope>
</reference>
<organism evidence="1 2">
    <name type="scientific">Vibrio phage vB_VpaM_MAR</name>
    <dbReference type="NCBI Taxonomy" id="1229754"/>
    <lineage>
        <taxon>Viruses</taxon>
        <taxon>Duplodnaviria</taxon>
        <taxon>Heunggongvirae</taxon>
        <taxon>Uroviricota</taxon>
        <taxon>Caudoviricetes</taxon>
        <taxon>Vhmlvirus</taxon>
        <taxon>Vhmlvirus mar</taxon>
    </lineage>
</organism>
<keyword evidence="2" id="KW-1185">Reference proteome</keyword>